<evidence type="ECO:0000313" key="1">
    <source>
        <dbReference type="EMBL" id="BBI91381.1"/>
    </source>
</evidence>
<name>A0A455VQN6_9GAMM</name>
<proteinExistence type="predicted"/>
<evidence type="ECO:0000313" key="2">
    <source>
        <dbReference type="EMBL" id="BBI91526.1"/>
    </source>
</evidence>
<gene>
    <name evidence="1" type="ORF">SSYIS1_05570</name>
    <name evidence="2" type="ORF">SSYIS1_07770</name>
</gene>
<evidence type="ECO:0000313" key="3">
    <source>
        <dbReference type="Proteomes" id="UP000324392"/>
    </source>
</evidence>
<dbReference type="EMBL" id="AP019531">
    <property type="protein sequence ID" value="BBI91381.1"/>
    <property type="molecule type" value="Genomic_DNA"/>
</dbReference>
<protein>
    <submittedName>
        <fullName evidence="1">Uncharacterized protein</fullName>
    </submittedName>
</protein>
<dbReference type="Proteomes" id="UP000324392">
    <property type="component" value="Chromosome"/>
</dbReference>
<dbReference type="EMBL" id="AP019531">
    <property type="protein sequence ID" value="BBI91526.1"/>
    <property type="molecule type" value="Genomic_DNA"/>
</dbReference>
<organism evidence="1 3">
    <name type="scientific">Serratia symbiotica</name>
    <dbReference type="NCBI Taxonomy" id="138074"/>
    <lineage>
        <taxon>Bacteria</taxon>
        <taxon>Pseudomonadati</taxon>
        <taxon>Pseudomonadota</taxon>
        <taxon>Gammaproteobacteria</taxon>
        <taxon>Enterobacterales</taxon>
        <taxon>Yersiniaceae</taxon>
        <taxon>Serratia</taxon>
    </lineage>
</organism>
<reference evidence="1 3" key="1">
    <citation type="submission" date="2019-03" db="EMBL/GenBank/DDBJ databases">
        <title>The genome sequence of Candidatus Serratia symbiotica strain IS.</title>
        <authorList>
            <person name="Nikoh N."/>
            <person name="Koga R."/>
            <person name="Oshima K."/>
            <person name="Hattori M."/>
            <person name="Fukatsu T."/>
        </authorList>
    </citation>
    <scope>NUCLEOTIDE SEQUENCE [LARGE SCALE GENOMIC DNA]</scope>
    <source>
        <strain evidence="1 3">IS</strain>
    </source>
</reference>
<accession>A0A455VQN6</accession>
<dbReference type="AlphaFoldDB" id="A0A455VQN6"/>
<sequence length="39" mass="4599">MTFILYIRPLFIGFTANNDFSAGFNVLCYLMWLNDGEQY</sequence>